<proteinExistence type="predicted"/>
<dbReference type="InterPro" id="IPR013783">
    <property type="entry name" value="Ig-like_fold"/>
</dbReference>
<dbReference type="InterPro" id="IPR000601">
    <property type="entry name" value="PKD_dom"/>
</dbReference>
<sequence length="394" mass="41822">MKPRLAALTAAALSGVLVATGVVRTTPASAVPVRANVLADESGEPSPEPSDSVAPSDIGTPSSSAPEPEPEPSSVSPAPSVPGDVTPPTGTFRLSATALWLGQTVRFDQRAADVSPDTATRVIHWGDGTTTALSAGTATVTRQYGRTGSFPVTVVLTDRAGNRSTIAAKTVRVSTPAGKWALSRTKVYQGVPFAVNVSSMPSGTTRILIDWSNGKVVQYAARKGAFTGDILYRPGTDTRISGVQTLRISFGNANGFSTYQTAGRITVLADRTKPTLTITKPSSPTRIASWRTVRGTVTDKGSGAPYVRLTVARSTSAGKLYCLTPARKWKRFANDAQFWSYCAEKGVRVTASQGRWSLKVPAGTTKGQFLVYAWAWDRSDNLTQKSRQVTLTRK</sequence>
<dbReference type="EMBL" id="BOMG01000048">
    <property type="protein sequence ID" value="GID55295.1"/>
    <property type="molecule type" value="Genomic_DNA"/>
</dbReference>
<feature type="compositionally biased region" description="Low complexity" evidence="1">
    <location>
        <begin position="61"/>
        <end position="82"/>
    </location>
</feature>
<evidence type="ECO:0000313" key="5">
    <source>
        <dbReference type="Proteomes" id="UP000612282"/>
    </source>
</evidence>
<gene>
    <name evidence="4" type="ORF">Aco03nite_036990</name>
</gene>
<name>A0ABQ3X9X8_9ACTN</name>
<dbReference type="InterPro" id="IPR035986">
    <property type="entry name" value="PKD_dom_sf"/>
</dbReference>
<protein>
    <recommendedName>
        <fullName evidence="3">PKD domain-containing protein</fullName>
    </recommendedName>
</protein>
<feature type="chain" id="PRO_5047045789" description="PKD domain-containing protein" evidence="2">
    <location>
        <begin position="31"/>
        <end position="394"/>
    </location>
</feature>
<evidence type="ECO:0000313" key="4">
    <source>
        <dbReference type="EMBL" id="GID55295.1"/>
    </source>
</evidence>
<dbReference type="Gene3D" id="2.60.40.10">
    <property type="entry name" value="Immunoglobulins"/>
    <property type="match status" value="1"/>
</dbReference>
<evidence type="ECO:0000256" key="1">
    <source>
        <dbReference type="SAM" id="MobiDB-lite"/>
    </source>
</evidence>
<reference evidence="4 5" key="1">
    <citation type="submission" date="2021-01" db="EMBL/GenBank/DDBJ databases">
        <title>Whole genome shotgun sequence of Actinoplanes couchii NBRC 106145.</title>
        <authorList>
            <person name="Komaki H."/>
            <person name="Tamura T."/>
        </authorList>
    </citation>
    <scope>NUCLEOTIDE SEQUENCE [LARGE SCALE GENOMIC DNA]</scope>
    <source>
        <strain evidence="4 5">NBRC 106145</strain>
    </source>
</reference>
<evidence type="ECO:0000256" key="2">
    <source>
        <dbReference type="SAM" id="SignalP"/>
    </source>
</evidence>
<evidence type="ECO:0000259" key="3">
    <source>
        <dbReference type="PROSITE" id="PS50093"/>
    </source>
</evidence>
<comment type="caution">
    <text evidence="4">The sequence shown here is derived from an EMBL/GenBank/DDBJ whole genome shotgun (WGS) entry which is preliminary data.</text>
</comment>
<dbReference type="Proteomes" id="UP000612282">
    <property type="component" value="Unassembled WGS sequence"/>
</dbReference>
<dbReference type="SUPFAM" id="SSF49299">
    <property type="entry name" value="PKD domain"/>
    <property type="match status" value="1"/>
</dbReference>
<keyword evidence="2" id="KW-0732">Signal</keyword>
<feature type="domain" description="PKD" evidence="3">
    <location>
        <begin position="126"/>
        <end position="178"/>
    </location>
</feature>
<feature type="region of interest" description="Disordered" evidence="1">
    <location>
        <begin position="36"/>
        <end position="89"/>
    </location>
</feature>
<feature type="signal peptide" evidence="2">
    <location>
        <begin position="1"/>
        <end position="30"/>
    </location>
</feature>
<accession>A0ABQ3X9X8</accession>
<organism evidence="4 5">
    <name type="scientific">Actinoplanes couchii</name>
    <dbReference type="NCBI Taxonomy" id="403638"/>
    <lineage>
        <taxon>Bacteria</taxon>
        <taxon>Bacillati</taxon>
        <taxon>Actinomycetota</taxon>
        <taxon>Actinomycetes</taxon>
        <taxon>Micromonosporales</taxon>
        <taxon>Micromonosporaceae</taxon>
        <taxon>Actinoplanes</taxon>
    </lineage>
</organism>
<dbReference type="PROSITE" id="PS50093">
    <property type="entry name" value="PKD"/>
    <property type="match status" value="1"/>
</dbReference>
<dbReference type="RefSeq" id="WP_203796600.1">
    <property type="nucleotide sequence ID" value="NZ_BAAAQE010000026.1"/>
</dbReference>
<keyword evidence="5" id="KW-1185">Reference proteome</keyword>